<evidence type="ECO:0000313" key="5">
    <source>
        <dbReference type="EMBL" id="RQG90452.1"/>
    </source>
</evidence>
<dbReference type="Pfam" id="PF04967">
    <property type="entry name" value="HTH_10"/>
    <property type="match status" value="1"/>
</dbReference>
<dbReference type="InterPro" id="IPR013656">
    <property type="entry name" value="PAS_4"/>
</dbReference>
<dbReference type="Pfam" id="PF15915">
    <property type="entry name" value="BAT"/>
    <property type="match status" value="1"/>
</dbReference>
<keyword evidence="2" id="KW-0804">Transcription</keyword>
<dbReference type="Pfam" id="PF13426">
    <property type="entry name" value="PAS_9"/>
    <property type="match status" value="1"/>
</dbReference>
<accession>A0A3N6MY19</accession>
<dbReference type="AlphaFoldDB" id="A0A3N6MY19"/>
<dbReference type="PANTHER" id="PTHR34236:SF1">
    <property type="entry name" value="DIMETHYL SULFOXIDE REDUCTASE TRANSCRIPTIONAL ACTIVATOR"/>
    <property type="match status" value="1"/>
</dbReference>
<dbReference type="PANTHER" id="PTHR34236">
    <property type="entry name" value="DIMETHYL SULFOXIDE REDUCTASE TRANSCRIPTIONAL ACTIVATOR"/>
    <property type="match status" value="1"/>
</dbReference>
<dbReference type="InterPro" id="IPR003018">
    <property type="entry name" value="GAF"/>
</dbReference>
<dbReference type="EMBL" id="REGA01000028">
    <property type="protein sequence ID" value="RQG90452.1"/>
    <property type="molecule type" value="Genomic_DNA"/>
</dbReference>
<keyword evidence="1" id="KW-0805">Transcription regulation</keyword>
<dbReference type="SMART" id="SM00091">
    <property type="entry name" value="PAS"/>
    <property type="match status" value="3"/>
</dbReference>
<dbReference type="SUPFAM" id="SSF55785">
    <property type="entry name" value="PYP-like sensor domain (PAS domain)"/>
    <property type="match status" value="3"/>
</dbReference>
<dbReference type="InterPro" id="IPR029016">
    <property type="entry name" value="GAF-like_dom_sf"/>
</dbReference>
<name>A0A3N6MY19_NATCH</name>
<dbReference type="Pfam" id="PF08448">
    <property type="entry name" value="PAS_4"/>
    <property type="match status" value="2"/>
</dbReference>
<evidence type="ECO:0000256" key="1">
    <source>
        <dbReference type="ARBA" id="ARBA00023015"/>
    </source>
</evidence>
<comment type="caution">
    <text evidence="5">The sequence shown here is derived from an EMBL/GenBank/DDBJ whole genome shotgun (WGS) entry which is preliminary data.</text>
</comment>
<dbReference type="InterPro" id="IPR035965">
    <property type="entry name" value="PAS-like_dom_sf"/>
</dbReference>
<dbReference type="Gene3D" id="3.30.450.20">
    <property type="entry name" value="PAS domain"/>
    <property type="match status" value="3"/>
</dbReference>
<feature type="domain" description="PAS" evidence="4">
    <location>
        <begin position="276"/>
        <end position="324"/>
    </location>
</feature>
<dbReference type="SUPFAM" id="SSF55781">
    <property type="entry name" value="GAF domain-like"/>
    <property type="match status" value="2"/>
</dbReference>
<dbReference type="PROSITE" id="PS50112">
    <property type="entry name" value="PAS"/>
    <property type="match status" value="3"/>
</dbReference>
<organism evidence="5 6">
    <name type="scientific">Natrarchaeobius chitinivorans</name>
    <dbReference type="NCBI Taxonomy" id="1679083"/>
    <lineage>
        <taxon>Archaea</taxon>
        <taxon>Methanobacteriati</taxon>
        <taxon>Methanobacteriota</taxon>
        <taxon>Stenosarchaea group</taxon>
        <taxon>Halobacteria</taxon>
        <taxon>Halobacteriales</taxon>
        <taxon>Natrialbaceae</taxon>
        <taxon>Natrarchaeobius</taxon>
    </lineage>
</organism>
<protein>
    <submittedName>
        <fullName evidence="5">PAS domain S-box protein</fullName>
    </submittedName>
</protein>
<dbReference type="InterPro" id="IPR031803">
    <property type="entry name" value="BAT_GAF/HTH-assoc"/>
</dbReference>
<dbReference type="InterPro" id="IPR000014">
    <property type="entry name" value="PAS"/>
</dbReference>
<sequence length="1078" mass="119384">MNRSLETSDRIRVFVVGSSEMIRAATATLEETALSVVGTVPSRSEFDPGSIDAVDCLLTDDRDVLSAVGNAVPAVYAVDPMDLDGPVLDRHLDNGMTEVLTVESGTVPSLLEHRIRTAIELDAGRTPEERDTNRTPGERDTNRDPEERDTNRGSDDRRTLPRGLLAHSSDTLLVVDDSFRIAAAVPSEEWNGPAETEELVGRRFVDMVHPEDRASVSRTLESLREGDPGSTATIEYRFQHDDGWWVHAATLTNRLDDESISGIVASIRDATAYHHVVRELDKSFDRVTDAFYALDSEWKFTYVNDRAIGDIDLDRDELLGRDILAVFPGLEGSPFESAAIEAVDTQEPKTVEAYFEPYDAWIDARIYPSPSGISVYWRDVTDRIERERKLDQRTERLEVLIENVPVALFVLDSDGTFTFAEGRAFEHLGVDTDDIVGESAFSALEDYPAVRADFRAALDGQTIHAQRRVADRMLEAWCRPISTDGDVDRVIGIAVDITDRTQYQETLSALHDATSHLLSVESKQAACEYVVDVAFDVLGLEGVIVYRFDEQHNELIPAAHSPGLEEITGVPPRLRPHDDSITWETFVSRSPAVFDDVRTSETVYNEATNVRSGLYVPFGEHGVLVAVSTAVGQFDQDTVDLAQLFATTAEATFDRIGRTQRLHDREHELERQNEHLERLNETNRIRQDIEQHLLMADSREEIERGICTRLADLEACSMAWIGTPDPSGNRLEVRESAGRDRGYLSSITVTTVDDSAAEPAGRAARTGESTYVQNVADSIHDGSWRAQALSENYQSVFAVPLVYDGFLYGVLSLYGDDPDAFDELFRSTLVDLSETIAYTIDAVKRKTALIGDEVTEIKLAIEDDSALVELSNYLDARVSLEGMTPRDDGTVAFVSVTDAVDGETVPAAVNEIGDVVDASVLGVDGEETLLQLELSTPFLGSVVTDHGGMVREFVCENREAWAVIHVPSAVDVREVISTLNRRGVGASMIARREQSRDDLVALDASSRNALLDRLTDRQREVVQTAYHSGFFEWPRRTTGEDIAISLDISSPAFHKHVRSTEKKLFEALFDEGLPPEGG</sequence>
<feature type="domain" description="PAS" evidence="4">
    <location>
        <begin position="393"/>
        <end position="441"/>
    </location>
</feature>
<dbReference type="Gene3D" id="3.30.450.40">
    <property type="match status" value="2"/>
</dbReference>
<proteinExistence type="predicted"/>
<evidence type="ECO:0000256" key="2">
    <source>
        <dbReference type="ARBA" id="ARBA00023163"/>
    </source>
</evidence>
<keyword evidence="6" id="KW-1185">Reference proteome</keyword>
<dbReference type="NCBIfam" id="TIGR00229">
    <property type="entry name" value="sensory_box"/>
    <property type="match status" value="2"/>
</dbReference>
<reference evidence="5 6" key="1">
    <citation type="submission" date="2018-10" db="EMBL/GenBank/DDBJ databases">
        <title>Natrarchaeobius chitinivorans gen. nov., sp. nov., and Natrarchaeobius haloalkaliphilus sp. nov., alkaliphilic, chitin-utilizing haloarchaea from hypersaline alkaline lakes.</title>
        <authorList>
            <person name="Sorokin D.Y."/>
            <person name="Elcheninov A.G."/>
            <person name="Kostrikina N.A."/>
            <person name="Bale N.J."/>
            <person name="Sinninghe Damste J.S."/>
            <person name="Khijniak T.V."/>
            <person name="Kublanov I.V."/>
            <person name="Toshchakov S.V."/>
        </authorList>
    </citation>
    <scope>NUCLEOTIDE SEQUENCE [LARGE SCALE GENOMIC DNA]</scope>
    <source>
        <strain evidence="5 6">AArcht4T</strain>
    </source>
</reference>
<evidence type="ECO:0000259" key="4">
    <source>
        <dbReference type="PROSITE" id="PS50112"/>
    </source>
</evidence>
<feature type="compositionally biased region" description="Basic and acidic residues" evidence="3">
    <location>
        <begin position="118"/>
        <end position="159"/>
    </location>
</feature>
<feature type="region of interest" description="Disordered" evidence="3">
    <location>
        <begin position="118"/>
        <end position="163"/>
    </location>
</feature>
<feature type="domain" description="PAS" evidence="4">
    <location>
        <begin position="197"/>
        <end position="227"/>
    </location>
</feature>
<dbReference type="InterPro" id="IPR007050">
    <property type="entry name" value="HTH_bacterioopsin"/>
</dbReference>
<dbReference type="Pfam" id="PF13185">
    <property type="entry name" value="GAF_2"/>
    <property type="match status" value="2"/>
</dbReference>
<dbReference type="CDD" id="cd00130">
    <property type="entry name" value="PAS"/>
    <property type="match status" value="3"/>
</dbReference>
<evidence type="ECO:0000313" key="6">
    <source>
        <dbReference type="Proteomes" id="UP000282323"/>
    </source>
</evidence>
<dbReference type="Proteomes" id="UP000282323">
    <property type="component" value="Unassembled WGS sequence"/>
</dbReference>
<evidence type="ECO:0000256" key="3">
    <source>
        <dbReference type="SAM" id="MobiDB-lite"/>
    </source>
</evidence>
<gene>
    <name evidence="5" type="ORF">EA473_21130</name>
</gene>
<dbReference type="OrthoDB" id="342253at2157"/>
<dbReference type="RefSeq" id="WP_124197525.1">
    <property type="nucleotide sequence ID" value="NZ_REGA01000028.1"/>
</dbReference>